<dbReference type="InterPro" id="IPR036259">
    <property type="entry name" value="MFS_trans_sf"/>
</dbReference>
<dbReference type="Pfam" id="PF07690">
    <property type="entry name" value="MFS_1"/>
    <property type="match status" value="1"/>
</dbReference>
<feature type="transmembrane region" description="Helical" evidence="7">
    <location>
        <begin position="404"/>
        <end position="425"/>
    </location>
</feature>
<accession>A0A343TLP5</accession>
<protein>
    <submittedName>
        <fullName evidence="9">MFS transporter, NNP family, nitrate/nitrite transporter</fullName>
    </submittedName>
</protein>
<comment type="similarity">
    <text evidence="2">Belongs to the major facilitator superfamily. Nitrate/nitrite porter (TC 2.A.1.8) family.</text>
</comment>
<reference evidence="10" key="1">
    <citation type="submission" date="2017-11" db="EMBL/GenBank/DDBJ databases">
        <title>Phenotypic and genomic properties of facultatively anaerobic sulfur-reducing natronoarchaea from hypersaline soda lakes.</title>
        <authorList>
            <person name="Sorokin D.Y."/>
            <person name="Kublanov I.V."/>
            <person name="Roman P."/>
            <person name="Sinninghe Damste J.S."/>
            <person name="Golyshin P.N."/>
            <person name="Rojo D."/>
            <person name="Ciordia S."/>
            <person name="Mena M.D.C."/>
            <person name="Ferrer M."/>
            <person name="Messina E."/>
            <person name="Smedile F."/>
            <person name="La Spada G."/>
            <person name="La Cono V."/>
            <person name="Yakimov M.M."/>
        </authorList>
    </citation>
    <scope>NUCLEOTIDE SEQUENCE [LARGE SCALE GENOMIC DNA]</scope>
    <source>
        <strain evidence="10">AArc-Sl</strain>
    </source>
</reference>
<proteinExistence type="inferred from homology"/>
<dbReference type="GO" id="GO:0016020">
    <property type="term" value="C:membrane"/>
    <property type="evidence" value="ECO:0007669"/>
    <property type="project" value="UniProtKB-SubCell"/>
</dbReference>
<evidence type="ECO:0000256" key="6">
    <source>
        <dbReference type="ARBA" id="ARBA00023136"/>
    </source>
</evidence>
<keyword evidence="6 7" id="KW-0472">Membrane</keyword>
<dbReference type="InterPro" id="IPR044772">
    <property type="entry name" value="NO3_transporter"/>
</dbReference>
<keyword evidence="4 7" id="KW-1133">Transmembrane helix</keyword>
<feature type="transmembrane region" description="Helical" evidence="7">
    <location>
        <begin position="44"/>
        <end position="67"/>
    </location>
</feature>
<evidence type="ECO:0000256" key="5">
    <source>
        <dbReference type="ARBA" id="ARBA00023063"/>
    </source>
</evidence>
<feature type="transmembrane region" description="Helical" evidence="7">
    <location>
        <begin position="370"/>
        <end position="392"/>
    </location>
</feature>
<dbReference type="Gene3D" id="1.20.1250.20">
    <property type="entry name" value="MFS general substrate transporter like domains"/>
    <property type="match status" value="2"/>
</dbReference>
<dbReference type="EMBL" id="CP025066">
    <property type="protein sequence ID" value="AUX10017.1"/>
    <property type="molecule type" value="Genomic_DNA"/>
</dbReference>
<evidence type="ECO:0000313" key="10">
    <source>
        <dbReference type="Proteomes" id="UP000263012"/>
    </source>
</evidence>
<dbReference type="GO" id="GO:0015112">
    <property type="term" value="F:nitrate transmembrane transporter activity"/>
    <property type="evidence" value="ECO:0007669"/>
    <property type="project" value="InterPro"/>
</dbReference>
<evidence type="ECO:0000256" key="4">
    <source>
        <dbReference type="ARBA" id="ARBA00022989"/>
    </source>
</evidence>
<organism evidence="9 10">
    <name type="scientific">Halalkaliarchaeum desulfuricum</name>
    <dbReference type="NCBI Taxonomy" id="2055893"/>
    <lineage>
        <taxon>Archaea</taxon>
        <taxon>Methanobacteriati</taxon>
        <taxon>Methanobacteriota</taxon>
        <taxon>Stenosarchaea group</taxon>
        <taxon>Halobacteria</taxon>
        <taxon>Halobacteriales</taxon>
        <taxon>Haloferacaceae</taxon>
        <taxon>Halalkaliarchaeum</taxon>
    </lineage>
</organism>
<dbReference type="Proteomes" id="UP000263012">
    <property type="component" value="Chromosome"/>
</dbReference>
<keyword evidence="3 7" id="KW-0812">Transmembrane</keyword>
<evidence type="ECO:0000256" key="7">
    <source>
        <dbReference type="SAM" id="Phobius"/>
    </source>
</evidence>
<evidence type="ECO:0000313" key="9">
    <source>
        <dbReference type="EMBL" id="AUX10017.1"/>
    </source>
</evidence>
<name>A0A343TLP5_9EURY</name>
<dbReference type="PROSITE" id="PS50850">
    <property type="entry name" value="MFS"/>
    <property type="match status" value="1"/>
</dbReference>
<dbReference type="RefSeq" id="WP_119819558.1">
    <property type="nucleotide sequence ID" value="NZ_CP025066.1"/>
</dbReference>
<evidence type="ECO:0000256" key="3">
    <source>
        <dbReference type="ARBA" id="ARBA00022692"/>
    </source>
</evidence>
<keyword evidence="10" id="KW-1185">Reference proteome</keyword>
<feature type="transmembrane region" description="Helical" evidence="7">
    <location>
        <begin position="246"/>
        <end position="268"/>
    </location>
</feature>
<comment type="subcellular location">
    <subcellularLocation>
        <location evidence="1">Membrane</location>
        <topology evidence="1">Multi-pass membrane protein</topology>
    </subcellularLocation>
</comment>
<gene>
    <name evidence="9" type="primary">narK</name>
    <name evidence="9" type="ORF">AArcSl_2395</name>
</gene>
<sequence length="428" mass="43852">MDEPSVGGTPRRGLAGATFGFFLGLGVVVVYGPAAEEFTRAMELSGVLLGLLVAAPNLIGSVLRIPVGAWADEIGPKRPFVVLLALSTLGMAGLAGLLVGFHPDGLGRRSYPLVFLFGALAGCGVGVFPIGSAQASYWYPIEKQGTALAVYGGLGNSAPGVFTVLVPISLAAVGLTTTYLLWLGVLTAGTFLYALLAVDPYYYQLLKRGVAPEHARVRAEELGQDLFPGGDTFDSIREAARLPRSWALVALYFISFGGFLALTVWLPTYWTGLHGVEPRTAGIVTAVGFVFLATGVRILGGVLSDRLGGERTSVLGFGTVALGALVMTGTQELAVAAVGMVVLAAGIGLGNAAVFQLVPHYVPEAVGGAAGLVGGVGAFGGFVVPPVLGLFVDVQGLAGYANGFVVYVVLGLTGVAIALSLKSLVDRG</sequence>
<feature type="transmembrane region" description="Helical" evidence="7">
    <location>
        <begin position="280"/>
        <end position="300"/>
    </location>
</feature>
<feature type="transmembrane region" description="Helical" evidence="7">
    <location>
        <begin position="148"/>
        <end position="173"/>
    </location>
</feature>
<evidence type="ECO:0000259" key="8">
    <source>
        <dbReference type="PROSITE" id="PS50850"/>
    </source>
</evidence>
<dbReference type="InterPro" id="IPR020846">
    <property type="entry name" value="MFS_dom"/>
</dbReference>
<feature type="transmembrane region" description="Helical" evidence="7">
    <location>
        <begin position="79"/>
        <end position="101"/>
    </location>
</feature>
<dbReference type="GO" id="GO:0042128">
    <property type="term" value="P:nitrate assimilation"/>
    <property type="evidence" value="ECO:0007669"/>
    <property type="project" value="UniProtKB-KW"/>
</dbReference>
<feature type="transmembrane region" description="Helical" evidence="7">
    <location>
        <begin position="335"/>
        <end position="358"/>
    </location>
</feature>
<evidence type="ECO:0000256" key="2">
    <source>
        <dbReference type="ARBA" id="ARBA00008432"/>
    </source>
</evidence>
<dbReference type="InterPro" id="IPR011701">
    <property type="entry name" value="MFS"/>
</dbReference>
<feature type="transmembrane region" description="Helical" evidence="7">
    <location>
        <begin position="113"/>
        <end position="136"/>
    </location>
</feature>
<dbReference type="PANTHER" id="PTHR23515">
    <property type="entry name" value="HIGH-AFFINITY NITRATE TRANSPORTER 2.3"/>
    <property type="match status" value="1"/>
</dbReference>
<feature type="transmembrane region" description="Helical" evidence="7">
    <location>
        <begin position="12"/>
        <end position="32"/>
    </location>
</feature>
<dbReference type="SUPFAM" id="SSF103473">
    <property type="entry name" value="MFS general substrate transporter"/>
    <property type="match status" value="1"/>
</dbReference>
<dbReference type="KEGG" id="hdf:AArcSl_2395"/>
<evidence type="ECO:0000256" key="1">
    <source>
        <dbReference type="ARBA" id="ARBA00004141"/>
    </source>
</evidence>
<keyword evidence="5" id="KW-0534">Nitrate assimilation</keyword>
<dbReference type="OrthoDB" id="157507at2157"/>
<feature type="domain" description="Major facilitator superfamily (MFS) profile" evidence="8">
    <location>
        <begin position="12"/>
        <end position="426"/>
    </location>
</feature>
<feature type="transmembrane region" description="Helical" evidence="7">
    <location>
        <begin position="179"/>
        <end position="198"/>
    </location>
</feature>
<dbReference type="AlphaFoldDB" id="A0A343TLP5"/>
<dbReference type="GeneID" id="37878752"/>